<dbReference type="EMBL" id="FQWD01000001">
    <property type="protein sequence ID" value="SHF80310.1"/>
    <property type="molecule type" value="Genomic_DNA"/>
</dbReference>
<dbReference type="Proteomes" id="UP000184520">
    <property type="component" value="Unassembled WGS sequence"/>
</dbReference>
<evidence type="ECO:0000313" key="2">
    <source>
        <dbReference type="EMBL" id="SHF80310.1"/>
    </source>
</evidence>
<keyword evidence="1" id="KW-1133">Transmembrane helix</keyword>
<accession>A0A1M5EMG9</accession>
<reference evidence="3" key="1">
    <citation type="submission" date="2016-11" db="EMBL/GenBank/DDBJ databases">
        <authorList>
            <person name="Varghese N."/>
            <person name="Submissions S."/>
        </authorList>
    </citation>
    <scope>NUCLEOTIDE SEQUENCE [LARGE SCALE GENOMIC DNA]</scope>
    <source>
        <strain evidence="3">CGMCC 1.8995</strain>
    </source>
</reference>
<sequence>MTKHINIARFTLGLMWIYQGLVPKLFTIAPLEWQLSSSIGLSADATFWFIKLAGAGEVIFGLLLIKYYQSKPLLMLNILALAGLLLVSAVLQPSLLVEAFNPVTTNIPCIALGVYLFSIETTKASLQQ</sequence>
<proteinExistence type="predicted"/>
<feature type="transmembrane region" description="Helical" evidence="1">
    <location>
        <begin position="103"/>
        <end position="119"/>
    </location>
</feature>
<dbReference type="RefSeq" id="WP_073317165.1">
    <property type="nucleotide sequence ID" value="NZ_FQWD01000001.1"/>
</dbReference>
<keyword evidence="3" id="KW-1185">Reference proteome</keyword>
<evidence type="ECO:0000256" key="1">
    <source>
        <dbReference type="SAM" id="Phobius"/>
    </source>
</evidence>
<name>A0A1M5EMG9_9ALTE</name>
<dbReference type="AlphaFoldDB" id="A0A1M5EMG9"/>
<evidence type="ECO:0000313" key="3">
    <source>
        <dbReference type="Proteomes" id="UP000184520"/>
    </source>
</evidence>
<dbReference type="InterPro" id="IPR025695">
    <property type="entry name" value="DoxX-like"/>
</dbReference>
<dbReference type="Pfam" id="PF13781">
    <property type="entry name" value="DoxX_3"/>
    <property type="match status" value="1"/>
</dbReference>
<keyword evidence="1" id="KW-0472">Membrane</keyword>
<gene>
    <name evidence="2" type="ORF">SAMN05216361_0452</name>
</gene>
<feature type="transmembrane region" description="Helical" evidence="1">
    <location>
        <begin position="72"/>
        <end position="91"/>
    </location>
</feature>
<protein>
    <submittedName>
        <fullName evidence="2">DoxX-like family protein</fullName>
    </submittedName>
</protein>
<organism evidence="2 3">
    <name type="scientific">Marisediminitalea aggregata</name>
    <dbReference type="NCBI Taxonomy" id="634436"/>
    <lineage>
        <taxon>Bacteria</taxon>
        <taxon>Pseudomonadati</taxon>
        <taxon>Pseudomonadota</taxon>
        <taxon>Gammaproteobacteria</taxon>
        <taxon>Alteromonadales</taxon>
        <taxon>Alteromonadaceae</taxon>
        <taxon>Marisediminitalea</taxon>
    </lineage>
</organism>
<keyword evidence="1" id="KW-0812">Transmembrane</keyword>
<feature type="transmembrane region" description="Helical" evidence="1">
    <location>
        <begin position="46"/>
        <end position="65"/>
    </location>
</feature>
<dbReference type="OrthoDB" id="6199084at2"/>
<feature type="transmembrane region" description="Helical" evidence="1">
    <location>
        <begin position="7"/>
        <end position="26"/>
    </location>
</feature>